<dbReference type="InterPro" id="IPR002156">
    <property type="entry name" value="RNaseH_domain"/>
</dbReference>
<protein>
    <recommendedName>
        <fullName evidence="1">RNase H type-1 domain-containing protein</fullName>
    </recommendedName>
</protein>
<dbReference type="Proteomes" id="UP000824890">
    <property type="component" value="Unassembled WGS sequence"/>
</dbReference>
<keyword evidence="3" id="KW-1185">Reference proteome</keyword>
<reference evidence="2 3" key="1">
    <citation type="submission" date="2021-05" db="EMBL/GenBank/DDBJ databases">
        <title>Genome Assembly of Synthetic Allotetraploid Brassica napus Reveals Homoeologous Exchanges between Subgenomes.</title>
        <authorList>
            <person name="Davis J.T."/>
        </authorList>
    </citation>
    <scope>NUCLEOTIDE SEQUENCE [LARGE SCALE GENOMIC DNA]</scope>
    <source>
        <strain evidence="3">cv. Da-Ae</strain>
        <tissue evidence="2">Seedling</tissue>
    </source>
</reference>
<feature type="domain" description="RNase H type-1" evidence="1">
    <location>
        <begin position="147"/>
        <end position="257"/>
    </location>
</feature>
<evidence type="ECO:0000259" key="1">
    <source>
        <dbReference type="Pfam" id="PF13456"/>
    </source>
</evidence>
<evidence type="ECO:0000313" key="2">
    <source>
        <dbReference type="EMBL" id="KAH0927208.1"/>
    </source>
</evidence>
<accession>A0ABQ8DCY3</accession>
<gene>
    <name evidence="2" type="ORF">HID58_019464</name>
</gene>
<organism evidence="2 3">
    <name type="scientific">Brassica napus</name>
    <name type="common">Rape</name>
    <dbReference type="NCBI Taxonomy" id="3708"/>
    <lineage>
        <taxon>Eukaryota</taxon>
        <taxon>Viridiplantae</taxon>
        <taxon>Streptophyta</taxon>
        <taxon>Embryophyta</taxon>
        <taxon>Tracheophyta</taxon>
        <taxon>Spermatophyta</taxon>
        <taxon>Magnoliopsida</taxon>
        <taxon>eudicotyledons</taxon>
        <taxon>Gunneridae</taxon>
        <taxon>Pentapetalae</taxon>
        <taxon>rosids</taxon>
        <taxon>malvids</taxon>
        <taxon>Brassicales</taxon>
        <taxon>Brassicaceae</taxon>
        <taxon>Brassiceae</taxon>
        <taxon>Brassica</taxon>
    </lineage>
</organism>
<evidence type="ECO:0000313" key="3">
    <source>
        <dbReference type="Proteomes" id="UP000824890"/>
    </source>
</evidence>
<comment type="caution">
    <text evidence="2">The sequence shown here is derived from an EMBL/GenBank/DDBJ whole genome shotgun (WGS) entry which is preliminary data.</text>
</comment>
<dbReference type="Pfam" id="PF13456">
    <property type="entry name" value="RVT_3"/>
    <property type="match status" value="1"/>
</dbReference>
<dbReference type="EMBL" id="JAGKQM010000005">
    <property type="protein sequence ID" value="KAH0927208.1"/>
    <property type="molecule type" value="Genomic_DNA"/>
</dbReference>
<name>A0ABQ8DCY3_BRANA</name>
<sequence>MRTYKWIDDPIEGLRAPWRKNYYFNVNLSADALIDHASRRWNYGALNDNFVPGDVEIINRNQPVVSREDFFVWKYNKSGLISVKSAYWLASSLKTSNRLRDVICLPSINPIKEKVWALHTSPKLKKWVSPPGEWLMCNFAFDWCKVRSLMGAAWVLRNGRGVVVCHGRRAFSAITSKDQAKLQVVLWTVESMRSMRFDKVVFAGEMEDLFGAVNRPQAWPSFLFQVGEIESEARGIEDVRWQVITKDQNGGATFIAQSVTNQNRMQSYVARSHPIWLSGFFASERCGL</sequence>
<proteinExistence type="predicted"/>